<gene>
    <name evidence="1" type="ORF">LOY88_002901</name>
</gene>
<proteinExistence type="predicted"/>
<protein>
    <submittedName>
        <fullName evidence="1">Uncharacterized protein</fullName>
    </submittedName>
</protein>
<accession>A0ACB8UXW0</accession>
<sequence length="195" mass="21498">MGPVAEPDTPEDVENLRQIQEQFDKLPIVKKLRASEDYVEWEAYSNFSPEEKARRLTTGPLRGSRGISTQTIFWNEQEKTATSVLYLGAGIGGWPGLVHGGALATLLDEAMGRVALRSFPARTGVTANLNVNYRKPFFADQFCIITAKCEPEQSNERKAIVKAEIRDSAGSLCTEASSVFVVPRNMTLRSLADGF</sequence>
<evidence type="ECO:0000313" key="1">
    <source>
        <dbReference type="EMBL" id="KAI2387757.1"/>
    </source>
</evidence>
<organism evidence="1">
    <name type="scientific">Ophidiomyces ophidiicola</name>
    <dbReference type="NCBI Taxonomy" id="1387563"/>
    <lineage>
        <taxon>Eukaryota</taxon>
        <taxon>Fungi</taxon>
        <taxon>Dikarya</taxon>
        <taxon>Ascomycota</taxon>
        <taxon>Pezizomycotina</taxon>
        <taxon>Eurotiomycetes</taxon>
        <taxon>Eurotiomycetidae</taxon>
        <taxon>Onygenales</taxon>
        <taxon>Onygenaceae</taxon>
        <taxon>Ophidiomyces</taxon>
    </lineage>
</organism>
<dbReference type="EMBL" id="JALBCA010000036">
    <property type="protein sequence ID" value="KAI2387757.1"/>
    <property type="molecule type" value="Genomic_DNA"/>
</dbReference>
<comment type="caution">
    <text evidence="1">The sequence shown here is derived from an EMBL/GenBank/DDBJ whole genome shotgun (WGS) entry which is preliminary data.</text>
</comment>
<name>A0ACB8UXW0_9EURO</name>
<reference evidence="1" key="1">
    <citation type="journal article" date="2022" name="bioRxiv">
        <title>Population genetic analysis of Ophidiomyces ophidiicola, the causative agent of snake fungal disease, indicates recent introductions to the USA.</title>
        <authorList>
            <person name="Ladner J.T."/>
            <person name="Palmer J.M."/>
            <person name="Ettinger C.L."/>
            <person name="Stajich J.E."/>
            <person name="Farrell T.M."/>
            <person name="Glorioso B.M."/>
            <person name="Lawson B."/>
            <person name="Price S.J."/>
            <person name="Stengle A.G."/>
            <person name="Grear D.A."/>
            <person name="Lorch J.M."/>
        </authorList>
    </citation>
    <scope>NUCLEOTIDE SEQUENCE</scope>
    <source>
        <strain evidence="1">NWHC 24266-5</strain>
    </source>
</reference>